<dbReference type="GO" id="GO:0003676">
    <property type="term" value="F:nucleic acid binding"/>
    <property type="evidence" value="ECO:0007669"/>
    <property type="project" value="InterPro"/>
</dbReference>
<dbReference type="AlphaFoldDB" id="A0AAN0M6Z4"/>
<dbReference type="Gene3D" id="1.10.10.60">
    <property type="entry name" value="Homeodomain-like"/>
    <property type="match status" value="1"/>
</dbReference>
<sequence>MKLSFVFSGALYPYFSYCTFNYHTAPLISIQSVLWISADQLGQGIGVVSERLAKHRASVLRPILEFEKRGEPISAAIGDAAWELGLAKSHTWSLYRRLRENDGRAAALELGSRGPKPGSRRIAQEVEELIDERLRRYYLVRERSSFLRIWREIRSECEAKGFRPPTRKTVKARLDAMDEKEVTRKRRGTKEANKTFAARPGRLAVGTPLDVVQIDHTLADIILVDHMDRRPLARPYLTVAIDVATRIVLGVFVSYDAPSVLSIALCLDHCVRQKSIHVPGTLEELTWPTSGIPKAIHVDNAQEFHSEAFSSACEDWGIAVEYRPPGATHFGGHIERLIGTAMGAVHVLPGTTQSSAAEKGDYDSEKHAALTLAEFQDWLHLEICRYHNTRHEALGRTPLAAWADLGGDTAGRQVVDAEAFRTSFLPSEQRQLGRTGITLFGVHYWSDTFASLVGRASGKVHVKYDPRDLSQVWVLVDDGRMIPARYRDLSHPRISLWESRRARKEWQEKHGGRINEKALFQVIDAQRRLAEAARQKTRTARLESERETRLPKHQPRRDPSREMFAIDTGNPDLPTYPIEEFDDPRRKS</sequence>
<organism evidence="3 4">
    <name type="scientific">Yoonia rhodophyticola</name>
    <dbReference type="NCBI Taxonomy" id="3137370"/>
    <lineage>
        <taxon>Bacteria</taxon>
        <taxon>Pseudomonadati</taxon>
        <taxon>Pseudomonadota</taxon>
        <taxon>Alphaproteobacteria</taxon>
        <taxon>Rhodobacterales</taxon>
        <taxon>Paracoccaceae</taxon>
        <taxon>Yoonia</taxon>
    </lineage>
</organism>
<feature type="region of interest" description="Disordered" evidence="1">
    <location>
        <begin position="534"/>
        <end position="588"/>
    </location>
</feature>
<evidence type="ECO:0000313" key="3">
    <source>
        <dbReference type="EMBL" id="WZU65773.1"/>
    </source>
</evidence>
<gene>
    <name evidence="3" type="ORF">AABB31_01315</name>
</gene>
<dbReference type="InterPro" id="IPR015378">
    <property type="entry name" value="Transposase-like_Mu_C"/>
</dbReference>
<dbReference type="EMBL" id="CP151764">
    <property type="protein sequence ID" value="WZU65773.1"/>
    <property type="molecule type" value="Genomic_DNA"/>
</dbReference>
<evidence type="ECO:0000256" key="1">
    <source>
        <dbReference type="SAM" id="MobiDB-lite"/>
    </source>
</evidence>
<accession>A0AAN0M6Z4</accession>
<dbReference type="SUPFAM" id="SSF53098">
    <property type="entry name" value="Ribonuclease H-like"/>
    <property type="match status" value="1"/>
</dbReference>
<evidence type="ECO:0000259" key="2">
    <source>
        <dbReference type="PROSITE" id="PS50994"/>
    </source>
</evidence>
<dbReference type="InterPro" id="IPR009004">
    <property type="entry name" value="Transposase_Mu_C"/>
</dbReference>
<proteinExistence type="predicted"/>
<geneLocation type="plasmid" evidence="3 4">
    <name>pSS1-5</name>
</geneLocation>
<dbReference type="InterPro" id="IPR001584">
    <property type="entry name" value="Integrase_cat-core"/>
</dbReference>
<dbReference type="SUPFAM" id="SSF50610">
    <property type="entry name" value="mu transposase, C-terminal domain"/>
    <property type="match status" value="1"/>
</dbReference>
<dbReference type="Gene3D" id="3.30.420.10">
    <property type="entry name" value="Ribonuclease H-like superfamily/Ribonuclease H"/>
    <property type="match status" value="1"/>
</dbReference>
<dbReference type="InterPro" id="IPR036397">
    <property type="entry name" value="RNaseH_sf"/>
</dbReference>
<keyword evidence="3" id="KW-0614">Plasmid</keyword>
<name>A0AAN0M6Z4_9RHOB</name>
<dbReference type="GO" id="GO:0015074">
    <property type="term" value="P:DNA integration"/>
    <property type="evidence" value="ECO:0007669"/>
    <property type="project" value="InterPro"/>
</dbReference>
<dbReference type="Gene3D" id="2.30.30.130">
    <property type="entry name" value="Transposase, Mu, C-terminal"/>
    <property type="match status" value="1"/>
</dbReference>
<dbReference type="KEGG" id="yrh:AABB31_01315"/>
<dbReference type="Proteomes" id="UP001470809">
    <property type="component" value="Plasmid pSS1-5"/>
</dbReference>
<evidence type="ECO:0000313" key="4">
    <source>
        <dbReference type="Proteomes" id="UP001470809"/>
    </source>
</evidence>
<feature type="domain" description="Integrase catalytic" evidence="2">
    <location>
        <begin position="204"/>
        <end position="406"/>
    </location>
</feature>
<feature type="compositionally biased region" description="Basic and acidic residues" evidence="1">
    <location>
        <begin position="534"/>
        <end position="561"/>
    </location>
</feature>
<protein>
    <submittedName>
        <fullName evidence="3">Mu transposase C-terminal domain-containing protein</fullName>
    </submittedName>
</protein>
<dbReference type="PROSITE" id="PS50994">
    <property type="entry name" value="INTEGRASE"/>
    <property type="match status" value="1"/>
</dbReference>
<dbReference type="RefSeq" id="WP_342075107.1">
    <property type="nucleotide sequence ID" value="NZ_CP151764.2"/>
</dbReference>
<dbReference type="InterPro" id="IPR012337">
    <property type="entry name" value="RNaseH-like_sf"/>
</dbReference>
<keyword evidence="4" id="KW-1185">Reference proteome</keyword>
<reference evidence="3" key="1">
    <citation type="submission" date="2024-08" db="EMBL/GenBank/DDBJ databases">
        <title>Phylogenomic analyses of a clade within the roseobacter group suggest taxonomic reassignments of species of the genera Aestuariivita, Citreicella, Loktanella, Nautella, Pelagibaca, Ruegeria, Thalassobius, Thiobacimonas and Tropicibacter, and the proposal o.</title>
        <authorList>
            <person name="Jeon C.O."/>
        </authorList>
    </citation>
    <scope>NUCLEOTIDE SEQUENCE</scope>
    <source>
        <strain evidence="3">SS1-5</strain>
        <plasmid evidence="3">pSS1-5</plasmid>
    </source>
</reference>
<dbReference type="Pfam" id="PF09299">
    <property type="entry name" value="Mu-transpos_C"/>
    <property type="match status" value="1"/>
</dbReference>